<feature type="transmembrane region" description="Helical" evidence="6">
    <location>
        <begin position="385"/>
        <end position="407"/>
    </location>
</feature>
<evidence type="ECO:0000313" key="8">
    <source>
        <dbReference type="EMBL" id="HGE74618.1"/>
    </source>
</evidence>
<comment type="caution">
    <text evidence="8">The sequence shown here is derived from an EMBL/GenBank/DDBJ whole genome shotgun (WGS) entry which is preliminary data.</text>
</comment>
<reference evidence="8" key="1">
    <citation type="journal article" date="2020" name="mSystems">
        <title>Genome- and Community-Level Interaction Insights into Carbon Utilization and Element Cycling Functions of Hydrothermarchaeota in Hydrothermal Sediment.</title>
        <authorList>
            <person name="Zhou Z."/>
            <person name="Liu Y."/>
            <person name="Xu W."/>
            <person name="Pan J."/>
            <person name="Luo Z.H."/>
            <person name="Li M."/>
        </authorList>
    </citation>
    <scope>NUCLEOTIDE SEQUENCE [LARGE SCALE GENOMIC DNA]</scope>
    <source>
        <strain evidence="8">SpSt-966</strain>
    </source>
</reference>
<evidence type="ECO:0000256" key="5">
    <source>
        <dbReference type="ARBA" id="ARBA00023136"/>
    </source>
</evidence>
<dbReference type="EMBL" id="DTPE01000025">
    <property type="protein sequence ID" value="HGE74618.1"/>
    <property type="molecule type" value="Genomic_DNA"/>
</dbReference>
<keyword evidence="4 6" id="KW-1133">Transmembrane helix</keyword>
<accession>A0A7V3RDJ2</accession>
<dbReference type="PROSITE" id="PS00217">
    <property type="entry name" value="SUGAR_TRANSPORT_2"/>
    <property type="match status" value="1"/>
</dbReference>
<gene>
    <name evidence="8" type="ORF">ENX73_00635</name>
</gene>
<name>A0A7V3RDJ2_9BACT</name>
<dbReference type="InterPro" id="IPR036259">
    <property type="entry name" value="MFS_trans_sf"/>
</dbReference>
<dbReference type="AlphaFoldDB" id="A0A7V3RDJ2"/>
<evidence type="ECO:0000256" key="2">
    <source>
        <dbReference type="ARBA" id="ARBA00022448"/>
    </source>
</evidence>
<dbReference type="PANTHER" id="PTHR23511">
    <property type="entry name" value="SYNAPTIC VESICLE GLYCOPROTEIN 2"/>
    <property type="match status" value="1"/>
</dbReference>
<comment type="subcellular location">
    <subcellularLocation>
        <location evidence="1">Membrane</location>
        <topology evidence="1">Multi-pass membrane protein</topology>
    </subcellularLocation>
</comment>
<feature type="transmembrane region" description="Helical" evidence="6">
    <location>
        <begin position="250"/>
        <end position="269"/>
    </location>
</feature>
<protein>
    <submittedName>
        <fullName evidence="8">MFS transporter</fullName>
    </submittedName>
</protein>
<proteinExistence type="predicted"/>
<dbReference type="InterPro" id="IPR005829">
    <property type="entry name" value="Sugar_transporter_CS"/>
</dbReference>
<feature type="transmembrane region" description="Helical" evidence="6">
    <location>
        <begin position="175"/>
        <end position="194"/>
    </location>
</feature>
<feature type="transmembrane region" description="Helical" evidence="6">
    <location>
        <begin position="86"/>
        <end position="103"/>
    </location>
</feature>
<keyword evidence="5 6" id="KW-0472">Membrane</keyword>
<dbReference type="GO" id="GO:0016020">
    <property type="term" value="C:membrane"/>
    <property type="evidence" value="ECO:0007669"/>
    <property type="project" value="UniProtKB-SubCell"/>
</dbReference>
<keyword evidence="2" id="KW-0813">Transport</keyword>
<evidence type="ECO:0000256" key="6">
    <source>
        <dbReference type="SAM" id="Phobius"/>
    </source>
</evidence>
<dbReference type="PROSITE" id="PS00216">
    <property type="entry name" value="SUGAR_TRANSPORT_1"/>
    <property type="match status" value="1"/>
</dbReference>
<feature type="transmembrane region" description="Helical" evidence="6">
    <location>
        <begin position="346"/>
        <end position="364"/>
    </location>
</feature>
<evidence type="ECO:0000259" key="7">
    <source>
        <dbReference type="PROSITE" id="PS50850"/>
    </source>
</evidence>
<feature type="transmembrane region" description="Helical" evidence="6">
    <location>
        <begin position="321"/>
        <end position="340"/>
    </location>
</feature>
<feature type="transmembrane region" description="Helical" evidence="6">
    <location>
        <begin position="144"/>
        <end position="169"/>
    </location>
</feature>
<organism evidence="8">
    <name type="scientific">Mesoaciditoga lauensis</name>
    <dbReference type="NCBI Taxonomy" id="1495039"/>
    <lineage>
        <taxon>Bacteria</taxon>
        <taxon>Thermotogati</taxon>
        <taxon>Thermotogota</taxon>
        <taxon>Thermotogae</taxon>
        <taxon>Mesoaciditogales</taxon>
        <taxon>Mesoaciditogaceae</taxon>
        <taxon>Mesoaciditoga</taxon>
    </lineage>
</organism>
<feature type="transmembrane region" description="Helical" evidence="6">
    <location>
        <begin position="21"/>
        <end position="49"/>
    </location>
</feature>
<evidence type="ECO:0000256" key="4">
    <source>
        <dbReference type="ARBA" id="ARBA00022989"/>
    </source>
</evidence>
<dbReference type="SUPFAM" id="SSF103473">
    <property type="entry name" value="MFS general substrate transporter"/>
    <property type="match status" value="1"/>
</dbReference>
<dbReference type="Gene3D" id="1.20.1250.20">
    <property type="entry name" value="MFS general substrate transporter like domains"/>
    <property type="match status" value="1"/>
</dbReference>
<feature type="domain" description="Major facilitator superfamily (MFS) profile" evidence="7">
    <location>
        <begin position="20"/>
        <end position="439"/>
    </location>
</feature>
<evidence type="ECO:0000256" key="1">
    <source>
        <dbReference type="ARBA" id="ARBA00004141"/>
    </source>
</evidence>
<feature type="transmembrane region" description="Helical" evidence="6">
    <location>
        <begin position="55"/>
        <end position="74"/>
    </location>
</feature>
<feature type="transmembrane region" description="Helical" evidence="6">
    <location>
        <begin position="109"/>
        <end position="132"/>
    </location>
</feature>
<dbReference type="InterPro" id="IPR020846">
    <property type="entry name" value="MFS_dom"/>
</dbReference>
<dbReference type="CDD" id="cd17364">
    <property type="entry name" value="MFS_PhT"/>
    <property type="match status" value="1"/>
</dbReference>
<dbReference type="InterPro" id="IPR005828">
    <property type="entry name" value="MFS_sugar_transport-like"/>
</dbReference>
<dbReference type="PROSITE" id="PS50850">
    <property type="entry name" value="MFS"/>
    <property type="match status" value="1"/>
</dbReference>
<dbReference type="GO" id="GO:0022857">
    <property type="term" value="F:transmembrane transporter activity"/>
    <property type="evidence" value="ECO:0007669"/>
    <property type="project" value="InterPro"/>
</dbReference>
<feature type="transmembrane region" description="Helical" evidence="6">
    <location>
        <begin position="292"/>
        <end position="314"/>
    </location>
</feature>
<keyword evidence="3 6" id="KW-0812">Transmembrane</keyword>
<feature type="transmembrane region" description="Helical" evidence="6">
    <location>
        <begin position="413"/>
        <end position="434"/>
    </location>
</feature>
<dbReference type="Pfam" id="PF00083">
    <property type="entry name" value="Sugar_tr"/>
    <property type="match status" value="1"/>
</dbReference>
<dbReference type="PANTHER" id="PTHR23511:SF34">
    <property type="entry name" value="SYNAPTIC VESICLE GLYCOPROTEIN 2"/>
    <property type="match status" value="1"/>
</dbReference>
<evidence type="ECO:0000256" key="3">
    <source>
        <dbReference type="ARBA" id="ARBA00022692"/>
    </source>
</evidence>
<sequence length="455" mass="49295">MKSVEDYLDNAQLSRHHFKAMFVSGVGFFTDAYDLFIIGIAIALIAPIWKLNNGQIGLLGSISLISALIGALIFGRIADKFGRKTVYGVEAIIMAIGAILSAFSPDFTWLLISRFLLGVGIGGDYPVSAVIMSEYSNKKDRGKLVSLVFSMQALGLIAGPLVALGLLGLNIPQDLSWRLMLGIGAIPALMVIYLRRQIPESPRYTAQVLGDTKGATQAMDKFMGQKVEIDGSTNVKEHSGLMAFITNKKYMITLFGTAGSWFLLDYAYYGNTISTPILLNSISSNMTLESKILNTLFIFAIFAVPGYILSILLIDKIGRKSIQLLGFAVMGSAFFVLGLVPSIEKNIGIFFTLYGISYFFTEFGPNTTTFVMPSELFPTEYRTTGHGFSAGIGKVGAFIGTLLFPIINASIGLNGTFIIVAIVSFLGILTTLVLSESKGESLEKITHQSVKIHSI</sequence>